<keyword evidence="1" id="KW-0813">Transport</keyword>
<feature type="transmembrane region" description="Helical" evidence="2">
    <location>
        <begin position="141"/>
        <end position="163"/>
    </location>
</feature>
<feature type="transmembrane region" description="Helical" evidence="2">
    <location>
        <begin position="54"/>
        <end position="75"/>
    </location>
</feature>
<feature type="transmembrane region" description="Helical" evidence="2">
    <location>
        <begin position="503"/>
        <end position="532"/>
    </location>
</feature>
<name>A0A845M8Y6_9PROT</name>
<dbReference type="AlphaFoldDB" id="A0A845M8Y6"/>
<feature type="transmembrane region" description="Helical" evidence="2">
    <location>
        <begin position="602"/>
        <end position="633"/>
    </location>
</feature>
<keyword evidence="2" id="KW-1133">Transmembrane helix</keyword>
<feature type="transmembrane region" description="Helical" evidence="2">
    <location>
        <begin position="380"/>
        <end position="401"/>
    </location>
</feature>
<keyword evidence="2" id="KW-0812">Transmembrane</keyword>
<protein>
    <submittedName>
        <fullName evidence="4">TRAP transporter fused permease subunit</fullName>
    </submittedName>
</protein>
<evidence type="ECO:0000313" key="5">
    <source>
        <dbReference type="Proteomes" id="UP000445696"/>
    </source>
</evidence>
<dbReference type="Proteomes" id="UP000445696">
    <property type="component" value="Unassembled WGS sequence"/>
</dbReference>
<dbReference type="PANTHER" id="PTHR43849:SF2">
    <property type="entry name" value="BLL3936 PROTEIN"/>
    <property type="match status" value="1"/>
</dbReference>
<feature type="transmembrane region" description="Helical" evidence="2">
    <location>
        <begin position="184"/>
        <end position="208"/>
    </location>
</feature>
<dbReference type="PANTHER" id="PTHR43849">
    <property type="entry name" value="BLL3936 PROTEIN"/>
    <property type="match status" value="1"/>
</dbReference>
<keyword evidence="5" id="KW-1185">Reference proteome</keyword>
<organism evidence="4 5">
    <name type="scientific">Sneathiella chungangensis</name>
    <dbReference type="NCBI Taxonomy" id="1418234"/>
    <lineage>
        <taxon>Bacteria</taxon>
        <taxon>Pseudomonadati</taxon>
        <taxon>Pseudomonadota</taxon>
        <taxon>Alphaproteobacteria</taxon>
        <taxon>Sneathiellales</taxon>
        <taxon>Sneathiellaceae</taxon>
        <taxon>Sneathiella</taxon>
    </lineage>
</organism>
<dbReference type="EMBL" id="WTVA01000001">
    <property type="protein sequence ID" value="MZR21163.1"/>
    <property type="molecule type" value="Genomic_DNA"/>
</dbReference>
<dbReference type="Pfam" id="PF06808">
    <property type="entry name" value="DctM"/>
    <property type="match status" value="1"/>
</dbReference>
<feature type="transmembrane region" description="Helical" evidence="2">
    <location>
        <begin position="81"/>
        <end position="101"/>
    </location>
</feature>
<dbReference type="InterPro" id="IPR010656">
    <property type="entry name" value="DctM"/>
</dbReference>
<feature type="transmembrane region" description="Helical" evidence="2">
    <location>
        <begin position="450"/>
        <end position="473"/>
    </location>
</feature>
<feature type="transmembrane region" description="Helical" evidence="2">
    <location>
        <begin position="22"/>
        <end position="42"/>
    </location>
</feature>
<feature type="transmembrane region" description="Helical" evidence="2">
    <location>
        <begin position="351"/>
        <end position="374"/>
    </location>
</feature>
<feature type="domain" description="TRAP C4-dicarboxylate transport system permease DctM subunit" evidence="3">
    <location>
        <begin position="126"/>
        <end position="565"/>
    </location>
</feature>
<dbReference type="RefSeq" id="WP_161337575.1">
    <property type="nucleotide sequence ID" value="NZ_JBHSDG010000003.1"/>
</dbReference>
<proteinExistence type="predicted"/>
<evidence type="ECO:0000256" key="2">
    <source>
        <dbReference type="SAM" id="Phobius"/>
    </source>
</evidence>
<feature type="transmembrane region" description="Helical" evidence="2">
    <location>
        <begin position="413"/>
        <end position="438"/>
    </location>
</feature>
<sequence>MSVGDVLKDEDEERGLDALPRLYRPVMWALCMALVLFQLYTAGFGQLPPLSQRAIHVGLGLTIVFLGFARFYGAAAGGYKFARIIDIIFAALAIATTVYILTQEARITESFILTVRPVELVFGSILTIILLIAAWRTTGPALPVLAIVMLLYTLLGQYIPGTWGHPGFDFTYLIEHLYLGTEGIWGTVTGLSANLIAIFIIFGAFLMATGAAQTFMDMALIAAGRFPGGAAKVATVSSALFGMLNGAAVANVASTGAFTIPAMKRLGYKSKFAGAVEATASSGGQITPPIMGAGAFVMAELLSVPYLDIVYAAIIPALLFYACVWMSIDVEARRENMRSFEEKDIPTKEEVLAPGRIGPLVVTLGVLLTSMFSGNTPTLAAFYAICTNVGLYLLIGLFGGNDLKERFANLQKAVVAAAFGITGILALLVTAQLSLSLIGLTGSGIKLSETIVNIGDGQIFIGVILSMLVALVLGMGMPTTAAYLLAAAVAAPALISLDIDPLVAHFVVFYSALLSALTPPVCTAVFTAAVIAKTDWWSVSIVSIRLALMKYLLPLFFVFRPAVLLEAGTGEIIWSLIMGLIASMLMAIGGGRFYRKRISPPFAIFLVVTGALIAANEWWIDAAAILVLGVVVISQRRSIWLLEQEQAAKLAPAPNSAARNQD</sequence>
<feature type="transmembrane region" description="Helical" evidence="2">
    <location>
        <begin position="113"/>
        <end position="135"/>
    </location>
</feature>
<comment type="subcellular location">
    <subcellularLocation>
        <location evidence="1">Cell inner membrane</location>
        <topology evidence="1">Multi-pass membrane protein</topology>
    </subcellularLocation>
</comment>
<evidence type="ECO:0000313" key="4">
    <source>
        <dbReference type="EMBL" id="MZR21163.1"/>
    </source>
</evidence>
<evidence type="ECO:0000256" key="1">
    <source>
        <dbReference type="RuleBase" id="RU369079"/>
    </source>
</evidence>
<accession>A0A845M8Y6</accession>
<comment type="caution">
    <text evidence="4">The sequence shown here is derived from an EMBL/GenBank/DDBJ whole genome shotgun (WGS) entry which is preliminary data.</text>
</comment>
<dbReference type="InterPro" id="IPR011853">
    <property type="entry name" value="TRAP_DctM-Dct_fused"/>
</dbReference>
<keyword evidence="1" id="KW-1003">Cell membrane</keyword>
<feature type="transmembrane region" description="Helical" evidence="2">
    <location>
        <begin position="572"/>
        <end position="590"/>
    </location>
</feature>
<dbReference type="GO" id="GO:0022857">
    <property type="term" value="F:transmembrane transporter activity"/>
    <property type="evidence" value="ECO:0007669"/>
    <property type="project" value="UniProtKB-UniRule"/>
</dbReference>
<evidence type="ECO:0000259" key="3">
    <source>
        <dbReference type="Pfam" id="PF06808"/>
    </source>
</evidence>
<feature type="transmembrane region" description="Helical" evidence="2">
    <location>
        <begin position="480"/>
        <end position="497"/>
    </location>
</feature>
<dbReference type="NCBIfam" id="TIGR02123">
    <property type="entry name" value="TRAP_fused"/>
    <property type="match status" value="1"/>
</dbReference>
<keyword evidence="2" id="KW-0472">Membrane</keyword>
<reference evidence="4 5" key="1">
    <citation type="journal article" date="2014" name="Int. J. Syst. Evol. Microbiol.">
        <title>Sneathiella chungangensis sp. nov., isolated from a marine sand, and emended description of the genus Sneathiella.</title>
        <authorList>
            <person name="Siamphan C."/>
            <person name="Kim H."/>
            <person name="Lee J.S."/>
            <person name="Kim W."/>
        </authorList>
    </citation>
    <scope>NUCLEOTIDE SEQUENCE [LARGE SCALE GENOMIC DNA]</scope>
    <source>
        <strain evidence="4 5">KCTC 32476</strain>
    </source>
</reference>
<comment type="function">
    <text evidence="1">Part of the tripartite ATP-independent periplasmic (TRAP) transport system.</text>
</comment>
<keyword evidence="1" id="KW-0997">Cell inner membrane</keyword>
<feature type="transmembrane region" description="Helical" evidence="2">
    <location>
        <begin position="539"/>
        <end position="560"/>
    </location>
</feature>
<dbReference type="OrthoDB" id="9759894at2"/>
<feature type="transmembrane region" description="Helical" evidence="2">
    <location>
        <begin position="309"/>
        <end position="330"/>
    </location>
</feature>
<dbReference type="GO" id="GO:0005886">
    <property type="term" value="C:plasma membrane"/>
    <property type="evidence" value="ECO:0007669"/>
    <property type="project" value="UniProtKB-SubCell"/>
</dbReference>
<gene>
    <name evidence="4" type="ORF">GQF03_02335</name>
</gene>